<comment type="caution">
    <text evidence="1">The sequence shown here is derived from an EMBL/GenBank/DDBJ whole genome shotgun (WGS) entry which is preliminary data.</text>
</comment>
<evidence type="ECO:0000313" key="2">
    <source>
        <dbReference type="Proteomes" id="UP000642070"/>
    </source>
</evidence>
<name>A0A917U1U9_9ACTN</name>
<organism evidence="1 2">
    <name type="scientific">Dactylosporangium sucinum</name>
    <dbReference type="NCBI Taxonomy" id="1424081"/>
    <lineage>
        <taxon>Bacteria</taxon>
        <taxon>Bacillati</taxon>
        <taxon>Actinomycetota</taxon>
        <taxon>Actinomycetes</taxon>
        <taxon>Micromonosporales</taxon>
        <taxon>Micromonosporaceae</taxon>
        <taxon>Dactylosporangium</taxon>
    </lineage>
</organism>
<keyword evidence="2" id="KW-1185">Reference proteome</keyword>
<accession>A0A917U1U9</accession>
<dbReference type="Proteomes" id="UP000642070">
    <property type="component" value="Unassembled WGS sequence"/>
</dbReference>
<protein>
    <submittedName>
        <fullName evidence="1">Uncharacterized protein</fullName>
    </submittedName>
</protein>
<reference evidence="1" key="1">
    <citation type="journal article" date="2014" name="Int. J. Syst. Evol. Microbiol.">
        <title>Complete genome sequence of Corynebacterium casei LMG S-19264T (=DSM 44701T), isolated from a smear-ripened cheese.</title>
        <authorList>
            <consortium name="US DOE Joint Genome Institute (JGI-PGF)"/>
            <person name="Walter F."/>
            <person name="Albersmeier A."/>
            <person name="Kalinowski J."/>
            <person name="Ruckert C."/>
        </authorList>
    </citation>
    <scope>NUCLEOTIDE SEQUENCE</scope>
    <source>
        <strain evidence="1">JCM 19831</strain>
    </source>
</reference>
<reference evidence="1" key="2">
    <citation type="submission" date="2020-09" db="EMBL/GenBank/DDBJ databases">
        <authorList>
            <person name="Sun Q."/>
            <person name="Ohkuma M."/>
        </authorList>
    </citation>
    <scope>NUCLEOTIDE SEQUENCE</scope>
    <source>
        <strain evidence="1">JCM 19831</strain>
    </source>
</reference>
<dbReference type="AlphaFoldDB" id="A0A917U1U9"/>
<proteinExistence type="predicted"/>
<dbReference type="RefSeq" id="WP_190253545.1">
    <property type="nucleotide sequence ID" value="NZ_BMPI01000035.1"/>
</dbReference>
<dbReference type="EMBL" id="BMPI01000035">
    <property type="protein sequence ID" value="GGM52259.1"/>
    <property type="molecule type" value="Genomic_DNA"/>
</dbReference>
<evidence type="ECO:0000313" key="1">
    <source>
        <dbReference type="EMBL" id="GGM52259.1"/>
    </source>
</evidence>
<gene>
    <name evidence="1" type="ORF">GCM10007977_062310</name>
</gene>
<sequence length="74" mass="8070">MNPVDVGVDDRVEVYTPGTGTYWGYVVSIDSSEITLDDVSPAGKPAIVDASTIVRRVFHGRRPEGHVGRWEGAR</sequence>